<feature type="region of interest" description="Disordered" evidence="1">
    <location>
        <begin position="278"/>
        <end position="331"/>
    </location>
</feature>
<evidence type="ECO:0008006" key="4">
    <source>
        <dbReference type="Google" id="ProtNLM"/>
    </source>
</evidence>
<feature type="region of interest" description="Disordered" evidence="1">
    <location>
        <begin position="96"/>
        <end position="116"/>
    </location>
</feature>
<name>A0A0J0XLV1_9TREE</name>
<accession>A0A0J0XLV1</accession>
<proteinExistence type="predicted"/>
<reference evidence="2 3" key="1">
    <citation type="submission" date="2015-03" db="EMBL/GenBank/DDBJ databases">
        <title>Genomics and transcriptomics of the oil-accumulating basidiomycete yeast T. oleaginosus allow insights into substrate utilization and the diverse evolutionary trajectories of mating systems in fungi.</title>
        <authorList>
            <consortium name="DOE Joint Genome Institute"/>
            <person name="Kourist R."/>
            <person name="Kracht O."/>
            <person name="Bracharz F."/>
            <person name="Lipzen A."/>
            <person name="Nolan M."/>
            <person name="Ohm R."/>
            <person name="Grigoriev I."/>
            <person name="Sun S."/>
            <person name="Heitman J."/>
            <person name="Bruck T."/>
            <person name="Nowrousian M."/>
        </authorList>
    </citation>
    <scope>NUCLEOTIDE SEQUENCE [LARGE SCALE GENOMIC DNA]</scope>
    <source>
        <strain evidence="2 3">IBC0246</strain>
    </source>
</reference>
<protein>
    <recommendedName>
        <fullName evidence="4">Sld7 C-terminal domain-containing protein</fullName>
    </recommendedName>
</protein>
<feature type="region of interest" description="Disordered" evidence="1">
    <location>
        <begin position="215"/>
        <end position="237"/>
    </location>
</feature>
<dbReference type="GeneID" id="28983881"/>
<dbReference type="OrthoDB" id="5599874at2759"/>
<organism evidence="2 3">
    <name type="scientific">Cutaneotrichosporon oleaginosum</name>
    <dbReference type="NCBI Taxonomy" id="879819"/>
    <lineage>
        <taxon>Eukaryota</taxon>
        <taxon>Fungi</taxon>
        <taxon>Dikarya</taxon>
        <taxon>Basidiomycota</taxon>
        <taxon>Agaricomycotina</taxon>
        <taxon>Tremellomycetes</taxon>
        <taxon>Trichosporonales</taxon>
        <taxon>Trichosporonaceae</taxon>
        <taxon>Cutaneotrichosporon</taxon>
    </lineage>
</organism>
<feature type="compositionally biased region" description="Pro residues" evidence="1">
    <location>
        <begin position="102"/>
        <end position="112"/>
    </location>
</feature>
<dbReference type="RefSeq" id="XP_018278568.1">
    <property type="nucleotide sequence ID" value="XM_018423278.1"/>
</dbReference>
<keyword evidence="3" id="KW-1185">Reference proteome</keyword>
<evidence type="ECO:0000256" key="1">
    <source>
        <dbReference type="SAM" id="MobiDB-lite"/>
    </source>
</evidence>
<evidence type="ECO:0000313" key="2">
    <source>
        <dbReference type="EMBL" id="KLT42077.1"/>
    </source>
</evidence>
<feature type="compositionally biased region" description="Basic and acidic residues" evidence="1">
    <location>
        <begin position="278"/>
        <end position="288"/>
    </location>
</feature>
<evidence type="ECO:0000313" key="3">
    <source>
        <dbReference type="Proteomes" id="UP000053611"/>
    </source>
</evidence>
<dbReference type="AlphaFoldDB" id="A0A0J0XLV1"/>
<dbReference type="Proteomes" id="UP000053611">
    <property type="component" value="Unassembled WGS sequence"/>
</dbReference>
<feature type="region of interest" description="Disordered" evidence="1">
    <location>
        <begin position="1"/>
        <end position="38"/>
    </location>
</feature>
<sequence>MPALSPTRLCEPPSMAANPFARPLPSPSKRNPFARATEATSFTRKGLLPAASPKQTQTKSQWRMLWRGGFEIGPDGWRLDGVTFFALLSFPTNLPTPSDNPFAPPTPGPSDPALPSDADLCLSLESLRGRKYLAVRGSTELTDEEALDGEEIQMSTTSPLLAAFLTGMLCREPSLSLSGRTRTAIIVGLGDGADENVLIYGQRVAETQTLKLCVGRKKPPPPPEKVRPGQPLPRAPPLLEVRRGLPFSRRAISRSSVHVHVAAPPLRASLPISGRLGEKRSRVEENPRRRASLVGSEADSDVFGSTLHSRAPSVRRETSRAPSAVPSTSACDDRLNKRARVLDSQQVVDNKGCIRKLTMHMLEERGHPRDGDIHKEVWPVAYKGAYFALVSQV</sequence>
<gene>
    <name evidence="2" type="ORF">CC85DRAFT_285849</name>
</gene>
<dbReference type="EMBL" id="KQ087209">
    <property type="protein sequence ID" value="KLT42077.1"/>
    <property type="molecule type" value="Genomic_DNA"/>
</dbReference>